<keyword evidence="7" id="KW-0227">DNA damage</keyword>
<dbReference type="InterPro" id="IPR053423">
    <property type="entry name" value="Type-4_UDG"/>
</dbReference>
<protein>
    <recommendedName>
        <fullName evidence="4">Type-4 uracil-DNA glycosylase</fullName>
        <ecNumber evidence="3">3.2.2.27</ecNumber>
    </recommendedName>
</protein>
<name>A0A0V8RUV9_PYROC</name>
<evidence type="ECO:0000256" key="3">
    <source>
        <dbReference type="ARBA" id="ARBA00012030"/>
    </source>
</evidence>
<evidence type="ECO:0000256" key="10">
    <source>
        <dbReference type="ARBA" id="ARBA00023014"/>
    </source>
</evidence>
<comment type="caution">
    <text evidence="14">The sequence shown here is derived from an EMBL/GenBank/DDBJ whole genome shotgun (WGS) entry which is preliminary data.</text>
</comment>
<dbReference type="SUPFAM" id="SSF52141">
    <property type="entry name" value="Uracil-DNA glycosylase-like"/>
    <property type="match status" value="1"/>
</dbReference>
<keyword evidence="8" id="KW-0378">Hydrolase</keyword>
<dbReference type="GO" id="GO:0006281">
    <property type="term" value="P:DNA repair"/>
    <property type="evidence" value="ECO:0007669"/>
    <property type="project" value="UniProtKB-KW"/>
</dbReference>
<dbReference type="PANTHER" id="PTHR33693">
    <property type="entry name" value="TYPE-5 URACIL-DNA GLYCOSYLASE"/>
    <property type="match status" value="1"/>
</dbReference>
<evidence type="ECO:0000256" key="1">
    <source>
        <dbReference type="ARBA" id="ARBA00001400"/>
    </source>
</evidence>
<dbReference type="InterPro" id="IPR051536">
    <property type="entry name" value="UDG_Type-4/5"/>
</dbReference>
<dbReference type="NCBIfam" id="NF040953">
    <property type="entry name" value="Arch_udg"/>
    <property type="match status" value="1"/>
</dbReference>
<keyword evidence="6" id="KW-0479">Metal-binding</keyword>
<dbReference type="EC" id="3.2.2.27" evidence="3"/>
<keyword evidence="10" id="KW-0411">Iron-sulfur</keyword>
<evidence type="ECO:0000256" key="4">
    <source>
        <dbReference type="ARBA" id="ARBA00019403"/>
    </source>
</evidence>
<dbReference type="STRING" id="2309.CF15_03215"/>
<dbReference type="AlphaFoldDB" id="A0A0V8RUV9"/>
<keyword evidence="15" id="KW-1185">Reference proteome</keyword>
<comment type="similarity">
    <text evidence="2">Belongs to the uracil-DNA glycosylase (UDG) superfamily. Type 4 (UDGa) family.</text>
</comment>
<dbReference type="RefSeq" id="WP_058370502.1">
    <property type="nucleotide sequence ID" value="NZ_LNTB01000001.1"/>
</dbReference>
<evidence type="ECO:0000256" key="2">
    <source>
        <dbReference type="ARBA" id="ARBA00006521"/>
    </source>
</evidence>
<keyword evidence="9" id="KW-0408">Iron</keyword>
<dbReference type="EMBL" id="LNTB01000001">
    <property type="protein sequence ID" value="KSW11824.1"/>
    <property type="molecule type" value="Genomic_DNA"/>
</dbReference>
<dbReference type="InterPro" id="IPR005122">
    <property type="entry name" value="Uracil-DNA_glycosylase-like"/>
</dbReference>
<dbReference type="GO" id="GO:0051539">
    <property type="term" value="F:4 iron, 4 sulfur cluster binding"/>
    <property type="evidence" value="ECO:0007669"/>
    <property type="project" value="UniProtKB-KW"/>
</dbReference>
<dbReference type="InterPro" id="IPR005273">
    <property type="entry name" value="Ura-DNA_glyco_family4"/>
</dbReference>
<evidence type="ECO:0000256" key="8">
    <source>
        <dbReference type="ARBA" id="ARBA00022801"/>
    </source>
</evidence>
<keyword evidence="11" id="KW-0234">DNA repair</keyword>
<dbReference type="InterPro" id="IPR036895">
    <property type="entry name" value="Uracil-DNA_glycosylase-like_sf"/>
</dbReference>
<reference evidence="14 15" key="1">
    <citation type="submission" date="2015-11" db="EMBL/GenBank/DDBJ databases">
        <title>Genome sequence of Pyrodictium occultum PL-19, a marine hyperthermophilic archaeon isolated from Volcano, Italy.</title>
        <authorList>
            <person name="Utturkar S."/>
            <person name="Huber H."/>
            <person name="Leptihn S."/>
            <person name="Brown S."/>
            <person name="Stetter K.O."/>
            <person name="Podar M."/>
        </authorList>
    </citation>
    <scope>NUCLEOTIDE SEQUENCE [LARGE SCALE GENOMIC DNA]</scope>
    <source>
        <strain evidence="14 15">PL-19</strain>
    </source>
</reference>
<dbReference type="PANTHER" id="PTHR33693:SF1">
    <property type="entry name" value="TYPE-4 URACIL-DNA GLYCOSYLASE"/>
    <property type="match status" value="1"/>
</dbReference>
<evidence type="ECO:0000313" key="14">
    <source>
        <dbReference type="EMBL" id="KSW11824.1"/>
    </source>
</evidence>
<evidence type="ECO:0000256" key="12">
    <source>
        <dbReference type="SAM" id="MobiDB-lite"/>
    </source>
</evidence>
<dbReference type="Pfam" id="PF03167">
    <property type="entry name" value="UDG"/>
    <property type="match status" value="1"/>
</dbReference>
<evidence type="ECO:0000259" key="13">
    <source>
        <dbReference type="SMART" id="SM00986"/>
    </source>
</evidence>
<evidence type="ECO:0000313" key="15">
    <source>
        <dbReference type="Proteomes" id="UP000053352"/>
    </source>
</evidence>
<feature type="compositionally biased region" description="Basic and acidic residues" evidence="12">
    <location>
        <begin position="199"/>
        <end position="212"/>
    </location>
</feature>
<evidence type="ECO:0000256" key="7">
    <source>
        <dbReference type="ARBA" id="ARBA00022763"/>
    </source>
</evidence>
<evidence type="ECO:0000256" key="9">
    <source>
        <dbReference type="ARBA" id="ARBA00023004"/>
    </source>
</evidence>
<feature type="region of interest" description="Disordered" evidence="12">
    <location>
        <begin position="199"/>
        <end position="230"/>
    </location>
</feature>
<dbReference type="SMART" id="SM00987">
    <property type="entry name" value="UreE_C"/>
    <property type="match status" value="1"/>
</dbReference>
<accession>A0A0V8RUV9</accession>
<dbReference type="SMART" id="SM00986">
    <property type="entry name" value="UDG"/>
    <property type="match status" value="1"/>
</dbReference>
<evidence type="ECO:0000256" key="11">
    <source>
        <dbReference type="ARBA" id="ARBA00023204"/>
    </source>
</evidence>
<keyword evidence="5" id="KW-0004">4Fe-4S</keyword>
<dbReference type="GO" id="GO:0004844">
    <property type="term" value="F:uracil DNA N-glycosylase activity"/>
    <property type="evidence" value="ECO:0007669"/>
    <property type="project" value="UniProtKB-EC"/>
</dbReference>
<proteinExistence type="inferred from homology"/>
<feature type="domain" description="Uracil-DNA glycosylase-like" evidence="13">
    <location>
        <begin position="34"/>
        <end position="188"/>
    </location>
</feature>
<dbReference type="OrthoDB" id="8612at2157"/>
<dbReference type="GO" id="GO:0046872">
    <property type="term" value="F:metal ion binding"/>
    <property type="evidence" value="ECO:0007669"/>
    <property type="project" value="UniProtKB-KW"/>
</dbReference>
<comment type="catalytic activity">
    <reaction evidence="1">
        <text>Hydrolyzes single-stranded DNA or mismatched double-stranded DNA and polynucleotides, releasing free uracil.</text>
        <dbReference type="EC" id="3.2.2.27"/>
    </reaction>
</comment>
<gene>
    <name evidence="14" type="ORF">CF15_03215</name>
</gene>
<dbReference type="Gene3D" id="3.40.470.10">
    <property type="entry name" value="Uracil-DNA glycosylase-like domain"/>
    <property type="match status" value="1"/>
</dbReference>
<organism evidence="14 15">
    <name type="scientific">Pyrodictium occultum</name>
    <dbReference type="NCBI Taxonomy" id="2309"/>
    <lineage>
        <taxon>Archaea</taxon>
        <taxon>Thermoproteota</taxon>
        <taxon>Thermoprotei</taxon>
        <taxon>Desulfurococcales</taxon>
        <taxon>Pyrodictiaceae</taxon>
        <taxon>Pyrodictium</taxon>
    </lineage>
</organism>
<dbReference type="Proteomes" id="UP000053352">
    <property type="component" value="Unassembled WGS sequence"/>
</dbReference>
<evidence type="ECO:0000256" key="6">
    <source>
        <dbReference type="ARBA" id="ARBA00022723"/>
    </source>
</evidence>
<evidence type="ECO:0000256" key="5">
    <source>
        <dbReference type="ARBA" id="ARBA00022485"/>
    </source>
</evidence>
<sequence length="230" mass="25814">MTGQDVEREYRKLVDEIKTCTRCRLHRTRRNPVPGEGPLDAKVMVVGEAPGRNEDLQGRPFVGAAGQLLNKLLELAGLERKEVYITNVVKCRPPGNRDPREDEVEACLPYLLRQIQLIRPRLVIAVGRHAARRLLELAGHPWHSMGSQHGKVYRGRIAGVDLAIAVTYHPAAALYKPPLRKKLEEDFRGPIARIVAEIKSEERRERRGKERGGQSTLLDFLSGGAARDRG</sequence>
<dbReference type="CDD" id="cd10030">
    <property type="entry name" value="UDG-F4_TTUDGA_SPO1dp_like"/>
    <property type="match status" value="1"/>
</dbReference>
<dbReference type="NCBIfam" id="TIGR00758">
    <property type="entry name" value="UDG_fam4"/>
    <property type="match status" value="1"/>
</dbReference>